<sequence length="459" mass="52027">MLETMEGRILKPVPAELRVKMDELVHDLTQALEETSCSSSVKIKVGFRRRARSAGNVAWGSQRTTHSDDSISERIHSRGKEVSSFVQSDSDEVSTNSQKRFTPFPLQRRTTNLQQNFESDSVNENFSPLRTGTRRKRKLKRMDVDPVDSNLVPPRPISSLIAKPISAVGLGNKGGPMPGPSGLRNNIAKKKKFLKNPPVHNNQRFETLIGKRKRSARERSTDFEMGSSMTKSSRLQRGLRDDAMELDRELMSSSSLSSSESDAGVYTNDEGREGDDEQSDWFGEARPDEDTDLEQDDPALQSILNGSLDQMSSEARQAYKERIDWLKEGFGEREIRGGRRRVRNLRPGFAVLTSANEKLSRFLQDRDQVTLKLHAMEREEREQLTYLVNLYSLNMRVEYGVNGESCPVISKTSGTPQTVRLEQVKMNINDYKKRRKIPQYVDTGDELSPNAFCEDVMKS</sequence>
<proteinExistence type="predicted"/>
<dbReference type="AlphaFoldDB" id="A0AAW2IFQ3"/>
<feature type="region of interest" description="Disordered" evidence="1">
    <location>
        <begin position="210"/>
        <end position="295"/>
    </location>
</feature>
<dbReference type="EMBL" id="JARGDH010000001">
    <property type="protein sequence ID" value="KAL0281000.1"/>
    <property type="molecule type" value="Genomic_DNA"/>
</dbReference>
<dbReference type="PANTHER" id="PTHR14195">
    <property type="entry name" value="G PATCH DOMAIN CONTAINING PROTEIN 2"/>
    <property type="match status" value="1"/>
</dbReference>
<feature type="compositionally biased region" description="Polar residues" evidence="1">
    <location>
        <begin position="84"/>
        <end position="100"/>
    </location>
</feature>
<reference evidence="2" key="1">
    <citation type="journal article" date="2024" name="Gigascience">
        <title>Chromosome-level genome of the poultry shaft louse Menopon gallinae provides insight into the host-switching and adaptive evolution of parasitic lice.</title>
        <authorList>
            <person name="Xu Y."/>
            <person name="Ma L."/>
            <person name="Liu S."/>
            <person name="Liang Y."/>
            <person name="Liu Q."/>
            <person name="He Z."/>
            <person name="Tian L."/>
            <person name="Duan Y."/>
            <person name="Cai W."/>
            <person name="Li H."/>
            <person name="Song F."/>
        </authorList>
    </citation>
    <scope>NUCLEOTIDE SEQUENCE</scope>
    <source>
        <strain evidence="2">Cailab_2023a</strain>
    </source>
</reference>
<feature type="compositionally biased region" description="Basic and acidic residues" evidence="1">
    <location>
        <begin position="65"/>
        <end position="81"/>
    </location>
</feature>
<evidence type="ECO:0000256" key="1">
    <source>
        <dbReference type="SAM" id="MobiDB-lite"/>
    </source>
</evidence>
<organism evidence="2">
    <name type="scientific">Menopon gallinae</name>
    <name type="common">poultry shaft louse</name>
    <dbReference type="NCBI Taxonomy" id="328185"/>
    <lineage>
        <taxon>Eukaryota</taxon>
        <taxon>Metazoa</taxon>
        <taxon>Ecdysozoa</taxon>
        <taxon>Arthropoda</taxon>
        <taxon>Hexapoda</taxon>
        <taxon>Insecta</taxon>
        <taxon>Pterygota</taxon>
        <taxon>Neoptera</taxon>
        <taxon>Paraneoptera</taxon>
        <taxon>Psocodea</taxon>
        <taxon>Troctomorpha</taxon>
        <taxon>Phthiraptera</taxon>
        <taxon>Amblycera</taxon>
        <taxon>Menoponidae</taxon>
        <taxon>Menopon</taxon>
    </lineage>
</organism>
<gene>
    <name evidence="2" type="ORF">PYX00_002134</name>
</gene>
<feature type="compositionally biased region" description="Basic and acidic residues" evidence="1">
    <location>
        <begin position="238"/>
        <end position="250"/>
    </location>
</feature>
<accession>A0AAW2IFQ3</accession>
<protein>
    <submittedName>
        <fullName evidence="2">Uncharacterized protein</fullName>
    </submittedName>
</protein>
<evidence type="ECO:0000313" key="2">
    <source>
        <dbReference type="EMBL" id="KAL0280999.1"/>
    </source>
</evidence>
<feature type="region of interest" description="Disordered" evidence="1">
    <location>
        <begin position="54"/>
        <end position="104"/>
    </location>
</feature>
<name>A0AAW2IFQ3_9NEOP</name>
<feature type="compositionally biased region" description="Low complexity" evidence="1">
    <location>
        <begin position="251"/>
        <end position="261"/>
    </location>
</feature>
<dbReference type="InterPro" id="IPR051189">
    <property type="entry name" value="Splicing_assoc_domain"/>
</dbReference>
<comment type="caution">
    <text evidence="2">The sequence shown here is derived from an EMBL/GenBank/DDBJ whole genome shotgun (WGS) entry which is preliminary data.</text>
</comment>
<dbReference type="EMBL" id="JARGDH010000001">
    <property type="protein sequence ID" value="KAL0280999.1"/>
    <property type="molecule type" value="Genomic_DNA"/>
</dbReference>